<reference evidence="12" key="2">
    <citation type="submission" date="2011-02" db="EMBL/GenBank/DDBJ databases">
        <authorList>
            <person name="MacLean D."/>
        </authorList>
    </citation>
    <scope>NUCLEOTIDE SEQUENCE</scope>
</reference>
<evidence type="ECO:0000256" key="6">
    <source>
        <dbReference type="ARBA" id="ARBA00022989"/>
    </source>
</evidence>
<evidence type="ECO:0000256" key="3">
    <source>
        <dbReference type="ARBA" id="ARBA00022449"/>
    </source>
</evidence>
<name>F0W3X8_9STRA</name>
<feature type="transmembrane region" description="Helical" evidence="9">
    <location>
        <begin position="404"/>
        <end position="427"/>
    </location>
</feature>
<evidence type="ECO:0000313" key="12">
    <source>
        <dbReference type="EMBL" id="CCA15773.1"/>
    </source>
</evidence>
<keyword evidence="4 9" id="KW-0812">Transmembrane</keyword>
<dbReference type="HOGENOM" id="CLU_022587_0_0_1"/>
<gene>
    <name evidence="12" type="primary">AlNc14C15G1679</name>
    <name evidence="12" type="ORF">ALNC14_019160</name>
</gene>
<protein>
    <submittedName>
        <fullName evidence="12">Monovalent Cation:Proton Antiporter2 (CPA2) family putative</fullName>
    </submittedName>
</protein>
<feature type="transmembrane region" description="Helical" evidence="9">
    <location>
        <begin position="228"/>
        <end position="249"/>
    </location>
</feature>
<dbReference type="Pfam" id="PF00999">
    <property type="entry name" value="Na_H_Exchanger"/>
    <property type="match status" value="1"/>
</dbReference>
<sequence>MQCFSIFFCCAILWSLSGNNEAFAEVIEPESSSLEVHTVEKRQISVVSSKTIPLRSTANIDQTVDVIPAPNEHHLGVSDKESNNVISHVETQLHILQKLETNVAKGIEKMQNEVLLQVQDQQSLHEATKLFRELHIVKNNLQKLATGLNETLFDMQVVEKNSEKKAQHLKSVLDHQRQEEEDAFIKENGIKVIDYETGQLQNITGLSSTKSKKLQDVDPAVLHYDFELLGQIAVLLGVSAIGGICASYFNIPPHTGYLLGGVLVGPSCLGIVHNYKEVETISLFGSIFLLFGHGTGYILQRPQVLRTYLVGSSAYVIATVASVAIFMSFVGWTESILQGIIIGVAVCFTTTAPIYERLRVNEVHDTSFGKTITSIIALQDALMSFALGAPEWFSAKSLSLVSMAALRSIFSFGIVVSVAYVLHTRILPPLVQFLVDMEHLHHSPLVLLGVVSVCLFMALLTEFIGLSLECGAFLAGLAFMENTTRSTNMQRAIASIRVIENLFGSMFFACVGMILNPSFLIRNACEIISLVFMIVGIKTVCTTAVMRFYKVSIRKALIAGVSLCQIGELSLIFMIKAHSSHLVTRRVYLLFIAAIAVFLGCSSLFERQIVLARKKKMFRSPATKTPGLKVPVLPRESIGPCIVTADKGIPTPVNNRDDTVESRRPKGCVNASTVRHQNTCH</sequence>
<feature type="transmembrane region" description="Helical" evidence="9">
    <location>
        <begin position="281"/>
        <end position="299"/>
    </location>
</feature>
<keyword evidence="5 10" id="KW-0732">Signal</keyword>
<dbReference type="PANTHER" id="PTHR16254">
    <property type="entry name" value="POTASSIUM/PROTON ANTIPORTER-RELATED"/>
    <property type="match status" value="1"/>
</dbReference>
<evidence type="ECO:0000256" key="4">
    <source>
        <dbReference type="ARBA" id="ARBA00022692"/>
    </source>
</evidence>
<evidence type="ECO:0000256" key="1">
    <source>
        <dbReference type="ARBA" id="ARBA00004141"/>
    </source>
</evidence>
<dbReference type="GO" id="GO:0016020">
    <property type="term" value="C:membrane"/>
    <property type="evidence" value="ECO:0007669"/>
    <property type="project" value="UniProtKB-SubCell"/>
</dbReference>
<dbReference type="InterPro" id="IPR006153">
    <property type="entry name" value="Cation/H_exchanger_TM"/>
</dbReference>
<comment type="subcellular location">
    <subcellularLocation>
        <location evidence="1">Membrane</location>
        <topology evidence="1">Multi-pass membrane protein</topology>
    </subcellularLocation>
</comment>
<keyword evidence="3" id="KW-0050">Antiport</keyword>
<keyword evidence="7" id="KW-0406">Ion transport</keyword>
<evidence type="ECO:0000256" key="2">
    <source>
        <dbReference type="ARBA" id="ARBA00022448"/>
    </source>
</evidence>
<keyword evidence="8 9" id="KW-0472">Membrane</keyword>
<evidence type="ECO:0000259" key="11">
    <source>
        <dbReference type="Pfam" id="PF00999"/>
    </source>
</evidence>
<feature type="transmembrane region" description="Helical" evidence="9">
    <location>
        <begin position="447"/>
        <end position="480"/>
    </location>
</feature>
<dbReference type="InterPro" id="IPR038770">
    <property type="entry name" value="Na+/solute_symporter_sf"/>
</dbReference>
<evidence type="ECO:0000256" key="10">
    <source>
        <dbReference type="SAM" id="SignalP"/>
    </source>
</evidence>
<keyword evidence="6 9" id="KW-1133">Transmembrane helix</keyword>
<feature type="transmembrane region" description="Helical" evidence="9">
    <location>
        <begin position="587"/>
        <end position="605"/>
    </location>
</feature>
<dbReference type="Gene3D" id="1.20.1530.20">
    <property type="match status" value="1"/>
</dbReference>
<feature type="domain" description="Cation/H+ exchanger transmembrane" evidence="11">
    <location>
        <begin position="239"/>
        <end position="598"/>
    </location>
</feature>
<evidence type="ECO:0000256" key="8">
    <source>
        <dbReference type="ARBA" id="ARBA00023136"/>
    </source>
</evidence>
<dbReference type="PANTHER" id="PTHR16254:SF14">
    <property type="entry name" value="TRANSMEMBRANE AND COILED-COIL DOMAIN-CONTAINING PROTEIN 3"/>
    <property type="match status" value="1"/>
</dbReference>
<evidence type="ECO:0000256" key="9">
    <source>
        <dbReference type="SAM" id="Phobius"/>
    </source>
</evidence>
<keyword evidence="2" id="KW-0813">Transport</keyword>
<accession>F0W3X8</accession>
<feature type="transmembrane region" description="Helical" evidence="9">
    <location>
        <begin position="308"/>
        <end position="330"/>
    </location>
</feature>
<evidence type="ECO:0000256" key="5">
    <source>
        <dbReference type="ARBA" id="ARBA00022729"/>
    </source>
</evidence>
<dbReference type="AlphaFoldDB" id="F0W3X8"/>
<reference evidence="12" key="1">
    <citation type="journal article" date="2011" name="PLoS Biol.">
        <title>Gene gain and loss during evolution of obligate parasitism in the white rust pathogen of Arabidopsis thaliana.</title>
        <authorList>
            <person name="Kemen E."/>
            <person name="Gardiner A."/>
            <person name="Schultz-Larsen T."/>
            <person name="Kemen A.C."/>
            <person name="Balmuth A.L."/>
            <person name="Robert-Seilaniantz A."/>
            <person name="Bailey K."/>
            <person name="Holub E."/>
            <person name="Studholme D.J."/>
            <person name="Maclean D."/>
            <person name="Jones J.D."/>
        </authorList>
    </citation>
    <scope>NUCLEOTIDE SEQUENCE</scope>
</reference>
<dbReference type="InterPro" id="IPR045158">
    <property type="entry name" value="KEA4/5/6-like"/>
</dbReference>
<proteinExistence type="predicted"/>
<evidence type="ECO:0000256" key="7">
    <source>
        <dbReference type="ARBA" id="ARBA00023065"/>
    </source>
</evidence>
<feature type="signal peptide" evidence="10">
    <location>
        <begin position="1"/>
        <end position="24"/>
    </location>
</feature>
<dbReference type="GO" id="GO:0015386">
    <property type="term" value="F:potassium:proton antiporter activity"/>
    <property type="evidence" value="ECO:0007669"/>
    <property type="project" value="InterPro"/>
</dbReference>
<feature type="transmembrane region" description="Helical" evidence="9">
    <location>
        <begin position="501"/>
        <end position="521"/>
    </location>
</feature>
<feature type="chain" id="PRO_5003263304" evidence="10">
    <location>
        <begin position="25"/>
        <end position="681"/>
    </location>
</feature>
<feature type="transmembrane region" description="Helical" evidence="9">
    <location>
        <begin position="556"/>
        <end position="575"/>
    </location>
</feature>
<feature type="transmembrane region" description="Helical" evidence="9">
    <location>
        <begin position="336"/>
        <end position="355"/>
    </location>
</feature>
<organism evidence="12">
    <name type="scientific">Albugo laibachii Nc14</name>
    <dbReference type="NCBI Taxonomy" id="890382"/>
    <lineage>
        <taxon>Eukaryota</taxon>
        <taxon>Sar</taxon>
        <taxon>Stramenopiles</taxon>
        <taxon>Oomycota</taxon>
        <taxon>Peronosporomycetes</taxon>
        <taxon>Albuginales</taxon>
        <taxon>Albuginaceae</taxon>
        <taxon>Albugo</taxon>
    </lineage>
</organism>
<dbReference type="EMBL" id="FR824060">
    <property type="protein sequence ID" value="CCA15773.1"/>
    <property type="molecule type" value="Genomic_DNA"/>
</dbReference>
<feature type="transmembrane region" description="Helical" evidence="9">
    <location>
        <begin position="256"/>
        <end position="275"/>
    </location>
</feature>
<feature type="transmembrane region" description="Helical" evidence="9">
    <location>
        <begin position="527"/>
        <end position="549"/>
    </location>
</feature>